<dbReference type="Proteomes" id="UP000503011">
    <property type="component" value="Chromosome"/>
</dbReference>
<reference evidence="1 2" key="1">
    <citation type="submission" date="2020-03" db="EMBL/GenBank/DDBJ databases">
        <title>Whole genome shotgun sequence of Phytohabitans suffuscus NBRC 105367.</title>
        <authorList>
            <person name="Komaki H."/>
            <person name="Tamura T."/>
        </authorList>
    </citation>
    <scope>NUCLEOTIDE SEQUENCE [LARGE SCALE GENOMIC DNA]</scope>
    <source>
        <strain evidence="1 2">NBRC 105367</strain>
    </source>
</reference>
<organism evidence="1 2">
    <name type="scientific">Phytohabitans suffuscus</name>
    <dbReference type="NCBI Taxonomy" id="624315"/>
    <lineage>
        <taxon>Bacteria</taxon>
        <taxon>Bacillati</taxon>
        <taxon>Actinomycetota</taxon>
        <taxon>Actinomycetes</taxon>
        <taxon>Micromonosporales</taxon>
        <taxon>Micromonosporaceae</taxon>
    </lineage>
</organism>
<evidence type="ECO:0000313" key="2">
    <source>
        <dbReference type="Proteomes" id="UP000503011"/>
    </source>
</evidence>
<sequence length="43" mass="4318">MAGISISGLEYDLSLDRAAEFAAPLLDAAAEIGHAFGAAGTRP</sequence>
<keyword evidence="2" id="KW-1185">Reference proteome</keyword>
<gene>
    <name evidence="1" type="ORF">Psuf_093050</name>
</gene>
<evidence type="ECO:0000313" key="1">
    <source>
        <dbReference type="EMBL" id="BCB91992.1"/>
    </source>
</evidence>
<proteinExistence type="predicted"/>
<protein>
    <submittedName>
        <fullName evidence="1">Uncharacterized protein</fullName>
    </submittedName>
</protein>
<dbReference type="RefSeq" id="WP_269476391.1">
    <property type="nucleotide sequence ID" value="NZ_AP022871.1"/>
</dbReference>
<dbReference type="EMBL" id="AP022871">
    <property type="protein sequence ID" value="BCB91992.1"/>
    <property type="molecule type" value="Genomic_DNA"/>
</dbReference>
<dbReference type="AlphaFoldDB" id="A0A6F8Z0W4"/>
<accession>A0A6F8Z0W4</accession>
<name>A0A6F8Z0W4_9ACTN</name>
<reference evidence="1 2" key="2">
    <citation type="submission" date="2020-03" db="EMBL/GenBank/DDBJ databases">
        <authorList>
            <person name="Ichikawa N."/>
            <person name="Kimura A."/>
            <person name="Kitahashi Y."/>
            <person name="Uohara A."/>
        </authorList>
    </citation>
    <scope>NUCLEOTIDE SEQUENCE [LARGE SCALE GENOMIC DNA]</scope>
    <source>
        <strain evidence="1 2">NBRC 105367</strain>
    </source>
</reference>
<dbReference type="KEGG" id="psuu:Psuf_093050"/>